<accession>A0A9K3NAA9</accession>
<proteinExistence type="predicted"/>
<keyword evidence="2" id="KW-1185">Reference proteome</keyword>
<protein>
    <submittedName>
        <fullName evidence="1">Uncharacterized protein</fullName>
    </submittedName>
</protein>
<dbReference type="EMBL" id="MNCJ02000324">
    <property type="protein sequence ID" value="KAF5792861.1"/>
    <property type="molecule type" value="Genomic_DNA"/>
</dbReference>
<name>A0A9K3NAA9_HELAN</name>
<evidence type="ECO:0000313" key="1">
    <source>
        <dbReference type="EMBL" id="KAF5792861.1"/>
    </source>
</evidence>
<dbReference type="AlphaFoldDB" id="A0A9K3NAA9"/>
<evidence type="ECO:0000313" key="2">
    <source>
        <dbReference type="Proteomes" id="UP000215914"/>
    </source>
</evidence>
<reference evidence="1" key="1">
    <citation type="journal article" date="2017" name="Nature">
        <title>The sunflower genome provides insights into oil metabolism, flowering and Asterid evolution.</title>
        <authorList>
            <person name="Badouin H."/>
            <person name="Gouzy J."/>
            <person name="Grassa C.J."/>
            <person name="Murat F."/>
            <person name="Staton S.E."/>
            <person name="Cottret L."/>
            <person name="Lelandais-Briere C."/>
            <person name="Owens G.L."/>
            <person name="Carrere S."/>
            <person name="Mayjonade B."/>
            <person name="Legrand L."/>
            <person name="Gill N."/>
            <person name="Kane N.C."/>
            <person name="Bowers J.E."/>
            <person name="Hubner S."/>
            <person name="Bellec A."/>
            <person name="Berard A."/>
            <person name="Berges H."/>
            <person name="Blanchet N."/>
            <person name="Boniface M.C."/>
            <person name="Brunel D."/>
            <person name="Catrice O."/>
            <person name="Chaidir N."/>
            <person name="Claudel C."/>
            <person name="Donnadieu C."/>
            <person name="Faraut T."/>
            <person name="Fievet G."/>
            <person name="Helmstetter N."/>
            <person name="King M."/>
            <person name="Knapp S.J."/>
            <person name="Lai Z."/>
            <person name="Le Paslier M.C."/>
            <person name="Lippi Y."/>
            <person name="Lorenzon L."/>
            <person name="Mandel J.R."/>
            <person name="Marage G."/>
            <person name="Marchand G."/>
            <person name="Marquand E."/>
            <person name="Bret-Mestries E."/>
            <person name="Morien E."/>
            <person name="Nambeesan S."/>
            <person name="Nguyen T."/>
            <person name="Pegot-Espagnet P."/>
            <person name="Pouilly N."/>
            <person name="Raftis F."/>
            <person name="Sallet E."/>
            <person name="Schiex T."/>
            <person name="Thomas J."/>
            <person name="Vandecasteele C."/>
            <person name="Vares D."/>
            <person name="Vear F."/>
            <person name="Vautrin S."/>
            <person name="Crespi M."/>
            <person name="Mangin B."/>
            <person name="Burke J.M."/>
            <person name="Salse J."/>
            <person name="Munos S."/>
            <person name="Vincourt P."/>
            <person name="Rieseberg L.H."/>
            <person name="Langlade N.B."/>
        </authorList>
    </citation>
    <scope>NUCLEOTIDE SEQUENCE</scope>
    <source>
        <tissue evidence="1">Leaves</tissue>
    </source>
</reference>
<dbReference type="Gramene" id="mRNA:HanXRQr2_Chr09g0410791">
    <property type="protein sequence ID" value="mRNA:HanXRQr2_Chr09g0410791"/>
    <property type="gene ID" value="HanXRQr2_Chr09g0410791"/>
</dbReference>
<gene>
    <name evidence="1" type="ORF">HanXRQr2_Chr09g0410791</name>
</gene>
<comment type="caution">
    <text evidence="1">The sequence shown here is derived from an EMBL/GenBank/DDBJ whole genome shotgun (WGS) entry which is preliminary data.</text>
</comment>
<dbReference type="Proteomes" id="UP000215914">
    <property type="component" value="Unassembled WGS sequence"/>
</dbReference>
<sequence length="45" mass="5122">MNWVSIGVSRVILNPKLKKKSNKSTILGFVEGVLICRHSQTDYFN</sequence>
<organism evidence="1 2">
    <name type="scientific">Helianthus annuus</name>
    <name type="common">Common sunflower</name>
    <dbReference type="NCBI Taxonomy" id="4232"/>
    <lineage>
        <taxon>Eukaryota</taxon>
        <taxon>Viridiplantae</taxon>
        <taxon>Streptophyta</taxon>
        <taxon>Embryophyta</taxon>
        <taxon>Tracheophyta</taxon>
        <taxon>Spermatophyta</taxon>
        <taxon>Magnoliopsida</taxon>
        <taxon>eudicotyledons</taxon>
        <taxon>Gunneridae</taxon>
        <taxon>Pentapetalae</taxon>
        <taxon>asterids</taxon>
        <taxon>campanulids</taxon>
        <taxon>Asterales</taxon>
        <taxon>Asteraceae</taxon>
        <taxon>Asteroideae</taxon>
        <taxon>Heliantheae alliance</taxon>
        <taxon>Heliantheae</taxon>
        <taxon>Helianthus</taxon>
    </lineage>
</organism>
<reference evidence="1" key="2">
    <citation type="submission" date="2020-06" db="EMBL/GenBank/DDBJ databases">
        <title>Helianthus annuus Genome sequencing and assembly Release 2.</title>
        <authorList>
            <person name="Gouzy J."/>
            <person name="Langlade N."/>
            <person name="Munos S."/>
        </authorList>
    </citation>
    <scope>NUCLEOTIDE SEQUENCE</scope>
    <source>
        <tissue evidence="1">Leaves</tissue>
    </source>
</reference>